<comment type="caution">
    <text evidence="1">The sequence shown here is derived from an EMBL/GenBank/DDBJ whole genome shotgun (WGS) entry which is preliminary data.</text>
</comment>
<name>A0A3M7P7S4_BRAPC</name>
<dbReference type="EMBL" id="REGN01012622">
    <property type="protein sequence ID" value="RMZ95063.1"/>
    <property type="molecule type" value="Genomic_DNA"/>
</dbReference>
<evidence type="ECO:0000313" key="1">
    <source>
        <dbReference type="EMBL" id="RMZ95063.1"/>
    </source>
</evidence>
<accession>A0A3M7P7S4</accession>
<reference evidence="1 2" key="1">
    <citation type="journal article" date="2018" name="Sci. Rep.">
        <title>Genomic signatures of local adaptation to the degree of environmental predictability in rotifers.</title>
        <authorList>
            <person name="Franch-Gras L."/>
            <person name="Hahn C."/>
            <person name="Garcia-Roger E.M."/>
            <person name="Carmona M.J."/>
            <person name="Serra M."/>
            <person name="Gomez A."/>
        </authorList>
    </citation>
    <scope>NUCLEOTIDE SEQUENCE [LARGE SCALE GENOMIC DNA]</scope>
    <source>
        <strain evidence="1">HYR1</strain>
    </source>
</reference>
<dbReference type="AlphaFoldDB" id="A0A3M7P7S4"/>
<gene>
    <name evidence="1" type="ORF">BpHYR1_028372</name>
</gene>
<keyword evidence="2" id="KW-1185">Reference proteome</keyword>
<protein>
    <submittedName>
        <fullName evidence="1">Uncharacterized protein</fullName>
    </submittedName>
</protein>
<sequence>AIYCIRLDRNIFPFLINMPQLRIEKNRSDFSIINLKKIYKIFQYYLFWTNLLENIPIHFFISLQCFLLFFESTHSNDVKNTTKGASEKNTKAAYDKFKLQDKIVNPHDFDYILNPGH</sequence>
<organism evidence="1 2">
    <name type="scientific">Brachionus plicatilis</name>
    <name type="common">Marine rotifer</name>
    <name type="synonym">Brachionus muelleri</name>
    <dbReference type="NCBI Taxonomy" id="10195"/>
    <lineage>
        <taxon>Eukaryota</taxon>
        <taxon>Metazoa</taxon>
        <taxon>Spiralia</taxon>
        <taxon>Gnathifera</taxon>
        <taxon>Rotifera</taxon>
        <taxon>Eurotatoria</taxon>
        <taxon>Monogononta</taxon>
        <taxon>Pseudotrocha</taxon>
        <taxon>Ploima</taxon>
        <taxon>Brachionidae</taxon>
        <taxon>Brachionus</taxon>
    </lineage>
</organism>
<feature type="non-terminal residue" evidence="1">
    <location>
        <position position="1"/>
    </location>
</feature>
<feature type="non-terminal residue" evidence="1">
    <location>
        <position position="117"/>
    </location>
</feature>
<evidence type="ECO:0000313" key="2">
    <source>
        <dbReference type="Proteomes" id="UP000276133"/>
    </source>
</evidence>
<dbReference type="Proteomes" id="UP000276133">
    <property type="component" value="Unassembled WGS sequence"/>
</dbReference>
<proteinExistence type="predicted"/>